<feature type="domain" description="ABC transmembrane type-1" evidence="12">
    <location>
        <begin position="1062"/>
        <end position="1360"/>
    </location>
</feature>
<dbReference type="OrthoDB" id="6500128at2759"/>
<evidence type="ECO:0000256" key="7">
    <source>
        <dbReference type="ARBA" id="ARBA00022989"/>
    </source>
</evidence>
<evidence type="ECO:0000256" key="5">
    <source>
        <dbReference type="ARBA" id="ARBA00022741"/>
    </source>
</evidence>
<keyword evidence="2" id="KW-0813">Transport</keyword>
<sequence length="1691" mass="186459">MGYSCPNTDDHPLWDGIDFSSCFRERYLSNLLPLILVVISALAVIYILLQRFWRPQTPSIKLDERYDQALPENASTGKVSLSAIEDRIIFSSVQDAVETSLRNGSRLTTPKTAVEQAGDWIGAVGALGLMGIALAQAAQFQWRIWGKLVFYCYLAVFAVEPIVPAAAQRRIPQTHLPALMVLFWPIELILFRSTYISSSHSNPRIVLEAALAGLYSIWAVVYLNVGFRSRLDGVLQGMKAGRGNAAGTKAIISKGTNDEEEYVVVDNPAEPRSIASRALFSHVVPIVLRHYYKPFQLKDTPAIREDDTPAVSLANWRLAYGNSSHKGDPSNGHAATESKASAPKTETKLALKLLWHFRRLYLLQAFWSLWAVFFSFFSPLGLQVFLKFVADRKSQDSAAERTPTHVAVFYVALMAAGQIMASISASQILNTGRRICIRMRSVIIAEIYCKALRRRDMSGKIASAMPNPGAEADSGLTPPMLEDAAEGEKVDKAEVNITNLVGVDAFFMAEIAAYLYYFITCPLTIVIAVVFLYRLLGESSLAGVAVLILTTPIQGWITKLFATTQKKLLEATDARLEAATETLGAIKTIKFAAWEEKFIERLNKSRMNELSVLSTRFRVRVFSNVVTQVIPSLVTIVTFAMYTLYFKQPLASSVAFPALTLFSMLRTPLAAIQEMVTMCTNAYVSAGRVEDFLKVDETEKYYQLSTPTKEDEPVIGFRDAVISHIHKSEIEAADRAASIGTEGASQVFRLRLQKLDFPSDALSIVVGPVGSGKTTLLNALLGEVNLISGKIFMVNDHGDKEFCTVDPATGLSDSVAYCPQAPWLIGSTIKENILFGHQFDAKRYKSVIRACALERDLEIFEQGDATIVGEKGTVCSGGQKARIALARAFYSSAKTILLDDVLSAVDSHTARHLYNECLRGPLAKNRTIILVTHAVGLVLPGTRFAVVLDSGSVVGADTPAALQTQGLFAAEDLADNGESLLTHHKEGKPDVEQGDLQVTVEDLEAQTAELEQVDERQKKDKLAVSAPKGDKFFKSESQETGSIGWRVWQMYFSFLGTLPYWILLIAVFIGSQAAQIESNQWIRVWSNSISEHRLVARSLQLIKTFAFSSSMQDEDRSAYYLVVYILLNILFAVLVAARTFSLFTASLRASRLLYGRLLRSLLGTRMRFWDSTPSGQILNRLSNDVQTVDQSAAEILMLFTQSCLATLAVIVVIIYATPAFAFVAIAICLMYTIIGTLYNTTSLAVKRVDSISKSPILNCFGEVSHGQTSIRAYADSARFTRDLLERLEVNIRAFHLLWQTNRVLSIYCDIIGSLVLVFAAVFILANDKLDAGAAGLSLSYALTFTDYVLWIVRLWAACEQNLTSVERLGEYLELEPEERPKAVEPPAHWPSKEADIEVDSLTCAYAPELGPVLKGVTFKVKAGERVGIVGRTGSGKSTLAMSFFRFIEASSGSIRIDGLDISTLSLRTLRDRLTILPQEAQLFSGSIRENLDPFQQHEDLELWDVLRQCGMASRSTPGVSRVASQAVSRVASVQSDLGKDGSDTATEADERISIKSLDERVAKGGANFSAGQRQLLALARGMLKLKHSSILVLDESTANLDHKTDEAIQEVLRENLTGITTLCIAHRLKTVIGFDKILVLDHGNVLEFDTPYNLLQDNNSSFRDLCRRSGEESLLLRMAEQAEKQRKAGSQ</sequence>
<keyword evidence="9" id="KW-0325">Glycoprotein</keyword>
<organism evidence="13 14">
    <name type="scientific">Naganishia liquefaciens</name>
    <dbReference type="NCBI Taxonomy" id="104408"/>
    <lineage>
        <taxon>Eukaryota</taxon>
        <taxon>Fungi</taxon>
        <taxon>Dikarya</taxon>
        <taxon>Basidiomycota</taxon>
        <taxon>Agaricomycotina</taxon>
        <taxon>Tremellomycetes</taxon>
        <taxon>Filobasidiales</taxon>
        <taxon>Filobasidiaceae</taxon>
        <taxon>Naganishia</taxon>
    </lineage>
</organism>
<evidence type="ECO:0000256" key="4">
    <source>
        <dbReference type="ARBA" id="ARBA00022737"/>
    </source>
</evidence>
<feature type="transmembrane region" description="Helical" evidence="10">
    <location>
        <begin position="360"/>
        <end position="386"/>
    </location>
</feature>
<dbReference type="InterPro" id="IPR050173">
    <property type="entry name" value="ABC_transporter_C-like"/>
</dbReference>
<dbReference type="InterPro" id="IPR027417">
    <property type="entry name" value="P-loop_NTPase"/>
</dbReference>
<feature type="transmembrane region" description="Helical" evidence="10">
    <location>
        <begin position="514"/>
        <end position="533"/>
    </location>
</feature>
<dbReference type="GO" id="GO:0005524">
    <property type="term" value="F:ATP binding"/>
    <property type="evidence" value="ECO:0007669"/>
    <property type="project" value="UniProtKB-KW"/>
</dbReference>
<dbReference type="CDD" id="cd03244">
    <property type="entry name" value="ABCC_MRP_domain2"/>
    <property type="match status" value="1"/>
</dbReference>
<feature type="transmembrane region" description="Helical" evidence="10">
    <location>
        <begin position="205"/>
        <end position="225"/>
    </location>
</feature>
<dbReference type="Gene3D" id="1.20.1560.10">
    <property type="entry name" value="ABC transporter type 1, transmembrane domain"/>
    <property type="match status" value="2"/>
</dbReference>
<dbReference type="PROSITE" id="PS50893">
    <property type="entry name" value="ABC_TRANSPORTER_2"/>
    <property type="match status" value="2"/>
</dbReference>
<dbReference type="PANTHER" id="PTHR24223">
    <property type="entry name" value="ATP-BINDING CASSETTE SUB-FAMILY C"/>
    <property type="match status" value="1"/>
</dbReference>
<feature type="transmembrane region" description="Helical" evidence="10">
    <location>
        <begin position="1304"/>
        <end position="1325"/>
    </location>
</feature>
<keyword evidence="7 10" id="KW-1133">Transmembrane helix</keyword>
<evidence type="ECO:0000256" key="10">
    <source>
        <dbReference type="SAM" id="Phobius"/>
    </source>
</evidence>
<dbReference type="Gene3D" id="3.40.50.300">
    <property type="entry name" value="P-loop containing nucleotide triphosphate hydrolases"/>
    <property type="match status" value="2"/>
</dbReference>
<dbReference type="GO" id="GO:0140359">
    <property type="term" value="F:ABC-type transporter activity"/>
    <property type="evidence" value="ECO:0007669"/>
    <property type="project" value="InterPro"/>
</dbReference>
<dbReference type="SUPFAM" id="SSF90123">
    <property type="entry name" value="ABC transporter transmembrane region"/>
    <property type="match status" value="2"/>
</dbReference>
<feature type="transmembrane region" description="Helical" evidence="10">
    <location>
        <begin position="31"/>
        <end position="49"/>
    </location>
</feature>
<evidence type="ECO:0000256" key="6">
    <source>
        <dbReference type="ARBA" id="ARBA00022840"/>
    </source>
</evidence>
<feature type="transmembrane region" description="Helical" evidence="10">
    <location>
        <begin position="175"/>
        <end position="193"/>
    </location>
</feature>
<dbReference type="Proteomes" id="UP000620104">
    <property type="component" value="Unassembled WGS sequence"/>
</dbReference>
<feature type="transmembrane region" description="Helical" evidence="10">
    <location>
        <begin position="144"/>
        <end position="163"/>
    </location>
</feature>
<keyword evidence="4" id="KW-0677">Repeat</keyword>
<comment type="subcellular location">
    <subcellularLocation>
        <location evidence="1">Membrane</location>
        <topology evidence="1">Multi-pass membrane protein</topology>
    </subcellularLocation>
</comment>
<keyword evidence="8 10" id="KW-0472">Membrane</keyword>
<dbReference type="InterPro" id="IPR036640">
    <property type="entry name" value="ABC1_TM_sf"/>
</dbReference>
<feature type="transmembrane region" description="Helical" evidence="10">
    <location>
        <begin position="1331"/>
        <end position="1352"/>
    </location>
</feature>
<dbReference type="CDD" id="cd18604">
    <property type="entry name" value="ABC_6TM_VMR1_D2_like"/>
    <property type="match status" value="1"/>
</dbReference>
<evidence type="ECO:0000256" key="3">
    <source>
        <dbReference type="ARBA" id="ARBA00022692"/>
    </source>
</evidence>
<evidence type="ECO:0008006" key="15">
    <source>
        <dbReference type="Google" id="ProtNLM"/>
    </source>
</evidence>
<feature type="domain" description="ABC transporter" evidence="11">
    <location>
        <begin position="1396"/>
        <end position="1667"/>
    </location>
</feature>
<feature type="domain" description="ABC transporter" evidence="11">
    <location>
        <begin position="730"/>
        <end position="975"/>
    </location>
</feature>
<evidence type="ECO:0000313" key="14">
    <source>
        <dbReference type="Proteomes" id="UP000620104"/>
    </source>
</evidence>
<dbReference type="GO" id="GO:0016887">
    <property type="term" value="F:ATP hydrolysis activity"/>
    <property type="evidence" value="ECO:0007669"/>
    <property type="project" value="InterPro"/>
</dbReference>
<feature type="domain" description="ABC transmembrane type-1" evidence="12">
    <location>
        <begin position="496"/>
        <end position="681"/>
    </location>
</feature>
<evidence type="ECO:0000313" key="13">
    <source>
        <dbReference type="EMBL" id="GHJ87794.1"/>
    </source>
</evidence>
<reference evidence="13" key="1">
    <citation type="submission" date="2020-07" db="EMBL/GenBank/DDBJ databases">
        <title>Draft Genome Sequence of a Deep-Sea Yeast, Naganishia (Cryptococcus) liquefaciens strain N6.</title>
        <authorList>
            <person name="Han Y.W."/>
            <person name="Kajitani R."/>
            <person name="Morimoto H."/>
            <person name="Parhat M."/>
            <person name="Tsubouchi H."/>
            <person name="Bakenova O."/>
            <person name="Ogata M."/>
            <person name="Argunhan B."/>
            <person name="Aoki R."/>
            <person name="Kajiwara S."/>
            <person name="Itoh T."/>
            <person name="Iwasaki H."/>
        </authorList>
    </citation>
    <scope>NUCLEOTIDE SEQUENCE</scope>
    <source>
        <strain evidence="13">N6</strain>
    </source>
</reference>
<dbReference type="PROSITE" id="PS00211">
    <property type="entry name" value="ABC_TRANSPORTER_1"/>
    <property type="match status" value="2"/>
</dbReference>
<dbReference type="EMBL" id="BLZA01000023">
    <property type="protein sequence ID" value="GHJ87794.1"/>
    <property type="molecule type" value="Genomic_DNA"/>
</dbReference>
<dbReference type="PANTHER" id="PTHR24223:SF353">
    <property type="entry name" value="ABC TRANSPORTER ATP-BINDING PROTEIN_PERMEASE VMR1-RELATED"/>
    <property type="match status" value="1"/>
</dbReference>
<feature type="transmembrane region" description="Helical" evidence="10">
    <location>
        <begin position="1051"/>
        <end position="1071"/>
    </location>
</feature>
<dbReference type="PROSITE" id="PS50929">
    <property type="entry name" value="ABC_TM1F"/>
    <property type="match status" value="2"/>
</dbReference>
<evidence type="ECO:0000256" key="1">
    <source>
        <dbReference type="ARBA" id="ARBA00004141"/>
    </source>
</evidence>
<dbReference type="InterPro" id="IPR003439">
    <property type="entry name" value="ABC_transporter-like_ATP-bd"/>
</dbReference>
<accession>A0A8H3TVE4</accession>
<dbReference type="FunFam" id="3.40.50.300:FF:000825">
    <property type="entry name" value="ABC bile acid transporter"/>
    <property type="match status" value="1"/>
</dbReference>
<dbReference type="Pfam" id="PF00005">
    <property type="entry name" value="ABC_tran"/>
    <property type="match status" value="2"/>
</dbReference>
<dbReference type="GO" id="GO:0000329">
    <property type="term" value="C:fungal-type vacuole membrane"/>
    <property type="evidence" value="ECO:0007669"/>
    <property type="project" value="TreeGrafter"/>
</dbReference>
<evidence type="ECO:0000256" key="9">
    <source>
        <dbReference type="ARBA" id="ARBA00023180"/>
    </source>
</evidence>
<dbReference type="InterPro" id="IPR017871">
    <property type="entry name" value="ABC_transporter-like_CS"/>
</dbReference>
<gene>
    <name evidence="13" type="ORF">NliqN6_4196</name>
</gene>
<evidence type="ECO:0000256" key="2">
    <source>
        <dbReference type="ARBA" id="ARBA00022448"/>
    </source>
</evidence>
<keyword evidence="5" id="KW-0547">Nucleotide-binding</keyword>
<keyword evidence="14" id="KW-1185">Reference proteome</keyword>
<proteinExistence type="predicted"/>
<feature type="transmembrane region" description="Helical" evidence="10">
    <location>
        <begin position="1118"/>
        <end position="1143"/>
    </location>
</feature>
<evidence type="ECO:0000259" key="12">
    <source>
        <dbReference type="PROSITE" id="PS50929"/>
    </source>
</evidence>
<feature type="transmembrane region" description="Helical" evidence="10">
    <location>
        <begin position="621"/>
        <end position="644"/>
    </location>
</feature>
<protein>
    <recommendedName>
        <fullName evidence="15">ATP-binding cassette domain-containing protein</fullName>
    </recommendedName>
</protein>
<comment type="caution">
    <text evidence="13">The sequence shown here is derived from an EMBL/GenBank/DDBJ whole genome shotgun (WGS) entry which is preliminary data.</text>
</comment>
<dbReference type="SUPFAM" id="SSF52540">
    <property type="entry name" value="P-loop containing nucleoside triphosphate hydrolases"/>
    <property type="match status" value="2"/>
</dbReference>
<feature type="transmembrane region" description="Helical" evidence="10">
    <location>
        <begin position="406"/>
        <end position="429"/>
    </location>
</feature>
<feature type="transmembrane region" description="Helical" evidence="10">
    <location>
        <begin position="539"/>
        <end position="557"/>
    </location>
</feature>
<dbReference type="SMART" id="SM00382">
    <property type="entry name" value="AAA"/>
    <property type="match status" value="2"/>
</dbReference>
<dbReference type="CDD" id="cd03250">
    <property type="entry name" value="ABCC_MRP_domain1"/>
    <property type="match status" value="1"/>
</dbReference>
<feature type="transmembrane region" description="Helical" evidence="10">
    <location>
        <begin position="120"/>
        <end position="138"/>
    </location>
</feature>
<dbReference type="FunFam" id="1.20.1560.10:FF:000013">
    <property type="entry name" value="ABC transporter C family member 2"/>
    <property type="match status" value="1"/>
</dbReference>
<keyword evidence="6" id="KW-0067">ATP-binding</keyword>
<evidence type="ECO:0000256" key="8">
    <source>
        <dbReference type="ARBA" id="ARBA00023136"/>
    </source>
</evidence>
<dbReference type="Pfam" id="PF00664">
    <property type="entry name" value="ABC_membrane"/>
    <property type="match status" value="2"/>
</dbReference>
<dbReference type="CDD" id="cd18596">
    <property type="entry name" value="ABC_6TM_VMR1_D1_like"/>
    <property type="match status" value="1"/>
</dbReference>
<name>A0A8H3TVE4_9TREE</name>
<keyword evidence="3 10" id="KW-0812">Transmembrane</keyword>
<evidence type="ECO:0000259" key="11">
    <source>
        <dbReference type="PROSITE" id="PS50893"/>
    </source>
</evidence>
<dbReference type="InterPro" id="IPR003593">
    <property type="entry name" value="AAA+_ATPase"/>
</dbReference>
<dbReference type="InterPro" id="IPR011527">
    <property type="entry name" value="ABC1_TM_dom"/>
</dbReference>